<gene>
    <name evidence="2" type="ORF">A3C86_01045</name>
</gene>
<proteinExistence type="inferred from homology"/>
<dbReference type="EMBL" id="MFLD01000014">
    <property type="protein sequence ID" value="OGG60493.1"/>
    <property type="molecule type" value="Genomic_DNA"/>
</dbReference>
<evidence type="ECO:0008006" key="4">
    <source>
        <dbReference type="Google" id="ProtNLM"/>
    </source>
</evidence>
<organism evidence="2 3">
    <name type="scientific">Candidatus Kaiserbacteria bacterium RIFCSPHIGHO2_02_FULL_49_16</name>
    <dbReference type="NCBI Taxonomy" id="1798490"/>
    <lineage>
        <taxon>Bacteria</taxon>
        <taxon>Candidatus Kaiseribacteriota</taxon>
    </lineage>
</organism>
<sequence length="86" mass="9494">SIIGLKELRDNVGTYIAAVKKGKKFTVFRHSKPVFSIVPPAEVEYDLEDLDGPGWKTLVDFTKIKKGGVPIDDVIASLERTHGQGR</sequence>
<dbReference type="Proteomes" id="UP000178042">
    <property type="component" value="Unassembled WGS sequence"/>
</dbReference>
<evidence type="ECO:0000313" key="3">
    <source>
        <dbReference type="Proteomes" id="UP000178042"/>
    </source>
</evidence>
<comment type="similarity">
    <text evidence="1">Belongs to the phD/YefM antitoxin family.</text>
</comment>
<feature type="non-terminal residue" evidence="2">
    <location>
        <position position="1"/>
    </location>
</feature>
<reference evidence="2 3" key="1">
    <citation type="journal article" date="2016" name="Nat. Commun.">
        <title>Thousands of microbial genomes shed light on interconnected biogeochemical processes in an aquifer system.</title>
        <authorList>
            <person name="Anantharaman K."/>
            <person name="Brown C.T."/>
            <person name="Hug L.A."/>
            <person name="Sharon I."/>
            <person name="Castelle C.J."/>
            <person name="Probst A.J."/>
            <person name="Thomas B.C."/>
            <person name="Singh A."/>
            <person name="Wilkins M.J."/>
            <person name="Karaoz U."/>
            <person name="Brodie E.L."/>
            <person name="Williams K.H."/>
            <person name="Hubbard S.S."/>
            <person name="Banfield J.F."/>
        </authorList>
    </citation>
    <scope>NUCLEOTIDE SEQUENCE [LARGE SCALE GENOMIC DNA]</scope>
</reference>
<dbReference type="InterPro" id="IPR036165">
    <property type="entry name" value="YefM-like_sf"/>
</dbReference>
<dbReference type="SUPFAM" id="SSF143120">
    <property type="entry name" value="YefM-like"/>
    <property type="match status" value="1"/>
</dbReference>
<comment type="caution">
    <text evidence="2">The sequence shown here is derived from an EMBL/GenBank/DDBJ whole genome shotgun (WGS) entry which is preliminary data.</text>
</comment>
<protein>
    <recommendedName>
        <fullName evidence="4">Antitoxin</fullName>
    </recommendedName>
</protein>
<name>A0A1F6DGE9_9BACT</name>
<dbReference type="AlphaFoldDB" id="A0A1F6DGE9"/>
<accession>A0A1F6DGE9</accession>
<evidence type="ECO:0000313" key="2">
    <source>
        <dbReference type="EMBL" id="OGG60493.1"/>
    </source>
</evidence>
<evidence type="ECO:0000256" key="1">
    <source>
        <dbReference type="ARBA" id="ARBA00009981"/>
    </source>
</evidence>